<dbReference type="InterPro" id="IPR002831">
    <property type="entry name" value="Tscrpt_reg_TrmB_N"/>
</dbReference>
<feature type="compositionally biased region" description="Basic and acidic residues" evidence="1">
    <location>
        <begin position="209"/>
        <end position="221"/>
    </location>
</feature>
<dbReference type="Proteomes" id="UP000198775">
    <property type="component" value="Unassembled WGS sequence"/>
</dbReference>
<dbReference type="Pfam" id="PF24218">
    <property type="entry name" value="DUF7437"/>
    <property type="match status" value="1"/>
</dbReference>
<dbReference type="SUPFAM" id="SSF46785">
    <property type="entry name" value="Winged helix' DNA-binding domain"/>
    <property type="match status" value="1"/>
</dbReference>
<dbReference type="InterPro" id="IPR011991">
    <property type="entry name" value="ArsR-like_HTH"/>
</dbReference>
<evidence type="ECO:0000256" key="1">
    <source>
        <dbReference type="SAM" id="MobiDB-lite"/>
    </source>
</evidence>
<dbReference type="InterPro" id="IPR036388">
    <property type="entry name" value="WH-like_DNA-bd_sf"/>
</dbReference>
<dbReference type="AlphaFoldDB" id="A0A1H8PE05"/>
<dbReference type="InterPro" id="IPR055860">
    <property type="entry name" value="DUF7437"/>
</dbReference>
<feature type="compositionally biased region" description="Basic and acidic residues" evidence="1">
    <location>
        <begin position="179"/>
        <end position="188"/>
    </location>
</feature>
<dbReference type="Pfam" id="PF01978">
    <property type="entry name" value="TrmB"/>
    <property type="match status" value="1"/>
</dbReference>
<evidence type="ECO:0000313" key="4">
    <source>
        <dbReference type="Proteomes" id="UP000198775"/>
    </source>
</evidence>
<accession>A0A1H8PE05</accession>
<dbReference type="CDD" id="cd00090">
    <property type="entry name" value="HTH_ARSR"/>
    <property type="match status" value="1"/>
</dbReference>
<dbReference type="InterPro" id="IPR036390">
    <property type="entry name" value="WH_DNA-bd_sf"/>
</dbReference>
<proteinExistence type="predicted"/>
<dbReference type="Gene3D" id="1.10.10.10">
    <property type="entry name" value="Winged helix-like DNA-binding domain superfamily/Winged helix DNA-binding domain"/>
    <property type="match status" value="1"/>
</dbReference>
<dbReference type="InterPro" id="IPR001845">
    <property type="entry name" value="HTH_ArsR_DNA-bd_dom"/>
</dbReference>
<dbReference type="RefSeq" id="WP_170845415.1">
    <property type="nucleotide sequence ID" value="NZ_FOCX01000012.1"/>
</dbReference>
<dbReference type="OrthoDB" id="350231at2157"/>
<dbReference type="EMBL" id="FOCX01000012">
    <property type="protein sequence ID" value="SEO40229.1"/>
    <property type="molecule type" value="Genomic_DNA"/>
</dbReference>
<feature type="domain" description="HTH arsR-type" evidence="2">
    <location>
        <begin position="1"/>
        <end position="96"/>
    </location>
</feature>
<gene>
    <name evidence="3" type="ORF">SAMN05216388_101222</name>
</gene>
<protein>
    <submittedName>
        <fullName evidence="3">Sugar-specific transcriptional regulator TrmB</fullName>
    </submittedName>
</protein>
<sequence>MGDTTELMATVLRLLDEERLAYLYTELLKHDDWMTTQDLVETSGLPESTVYDALGELRETSLVSTEQEGRKRLYRANSFQLGVLSQGEITTMTPTTLAAVGQQLVDEDVEAFVEDYGIDKLLRVVEYVKPYVDGRMSERLAARELGLPAVVGMTVMVALEGVIEEMQTVDPYFESIRDASEDEPHTPDDGPVEVQYDETTRIVIEPTDDEHSGEDSVENHR</sequence>
<reference evidence="4" key="1">
    <citation type="submission" date="2016-10" db="EMBL/GenBank/DDBJ databases">
        <authorList>
            <person name="Varghese N."/>
            <person name="Submissions S."/>
        </authorList>
    </citation>
    <scope>NUCLEOTIDE SEQUENCE [LARGE SCALE GENOMIC DNA]</scope>
    <source>
        <strain evidence="4">IBRC-M 10043</strain>
    </source>
</reference>
<evidence type="ECO:0000259" key="2">
    <source>
        <dbReference type="PROSITE" id="PS50987"/>
    </source>
</evidence>
<keyword evidence="4" id="KW-1185">Reference proteome</keyword>
<dbReference type="GO" id="GO:0003700">
    <property type="term" value="F:DNA-binding transcription factor activity"/>
    <property type="evidence" value="ECO:0007669"/>
    <property type="project" value="InterPro"/>
</dbReference>
<feature type="region of interest" description="Disordered" evidence="1">
    <location>
        <begin position="179"/>
        <end position="221"/>
    </location>
</feature>
<evidence type="ECO:0000313" key="3">
    <source>
        <dbReference type="EMBL" id="SEO40229.1"/>
    </source>
</evidence>
<name>A0A1H8PE05_9EURY</name>
<dbReference type="PROSITE" id="PS50987">
    <property type="entry name" value="HTH_ARSR_2"/>
    <property type="match status" value="1"/>
</dbReference>
<organism evidence="3 4">
    <name type="scientific">Halorientalis persicus</name>
    <dbReference type="NCBI Taxonomy" id="1367881"/>
    <lineage>
        <taxon>Archaea</taxon>
        <taxon>Methanobacteriati</taxon>
        <taxon>Methanobacteriota</taxon>
        <taxon>Stenosarchaea group</taxon>
        <taxon>Halobacteria</taxon>
        <taxon>Halobacteriales</taxon>
        <taxon>Haloarculaceae</taxon>
        <taxon>Halorientalis</taxon>
    </lineage>
</organism>